<feature type="domain" description="FMP27 SW motif-containing RBG unit" evidence="4">
    <location>
        <begin position="1168"/>
        <end position="1271"/>
    </location>
</feature>
<dbReference type="HOGENOM" id="CLU_000740_0_0_1"/>
<protein>
    <recommendedName>
        <fullName evidence="8">FMP27 GFWDK domain-containing protein</fullName>
    </recommendedName>
</protein>
<dbReference type="Proteomes" id="UP000000267">
    <property type="component" value="Unassembled WGS sequence"/>
</dbReference>
<keyword evidence="7" id="KW-1185">Reference proteome</keyword>
<dbReference type="STRING" id="436907.A7TH97"/>
<organism evidence="7">
    <name type="scientific">Vanderwaltozyma polyspora (strain ATCC 22028 / DSM 70294 / BCRC 21397 / CBS 2163 / NBRC 10782 / NRRL Y-8283 / UCD 57-17)</name>
    <name type="common">Kluyveromyces polysporus</name>
    <dbReference type="NCBI Taxonomy" id="436907"/>
    <lineage>
        <taxon>Eukaryota</taxon>
        <taxon>Fungi</taxon>
        <taxon>Dikarya</taxon>
        <taxon>Ascomycota</taxon>
        <taxon>Saccharomycotina</taxon>
        <taxon>Saccharomycetes</taxon>
        <taxon>Saccharomycetales</taxon>
        <taxon>Saccharomycetaceae</taxon>
        <taxon>Vanderwaltozyma</taxon>
    </lineage>
</organism>
<dbReference type="OrthoDB" id="1562405at2759"/>
<dbReference type="Pfam" id="PF10344">
    <property type="entry name" value="Hobbit"/>
    <property type="match status" value="2"/>
</dbReference>
<dbReference type="SMART" id="SM01215">
    <property type="entry name" value="Fmp27_SW"/>
    <property type="match status" value="1"/>
</dbReference>
<feature type="region of interest" description="Disordered" evidence="1">
    <location>
        <begin position="1079"/>
        <end position="1110"/>
    </location>
</feature>
<dbReference type="SMART" id="SM01216">
    <property type="entry name" value="Fmp27_WPPW"/>
    <property type="match status" value="1"/>
</dbReference>
<keyword evidence="2" id="KW-0812">Transmembrane</keyword>
<evidence type="ECO:0000259" key="3">
    <source>
        <dbReference type="SMART" id="SM01214"/>
    </source>
</evidence>
<dbReference type="PANTHER" id="PTHR15678:SF15">
    <property type="entry name" value="PROTEIN FMP27, MITOCHONDRIAL"/>
    <property type="match status" value="1"/>
</dbReference>
<dbReference type="PANTHER" id="PTHR15678">
    <property type="entry name" value="ANTIGEN MLAA-22-RELATED"/>
    <property type="match status" value="1"/>
</dbReference>
<keyword evidence="2" id="KW-1133">Transmembrane helix</keyword>
<dbReference type="EMBL" id="DS480390">
    <property type="protein sequence ID" value="EDO18378.1"/>
    <property type="molecule type" value="Genomic_DNA"/>
</dbReference>
<feature type="domain" description="FMP27 WPPW motif-containing RBG unit" evidence="5">
    <location>
        <begin position="1706"/>
        <end position="2154"/>
    </location>
</feature>
<evidence type="ECO:0008006" key="8">
    <source>
        <dbReference type="Google" id="ProtNLM"/>
    </source>
</evidence>
<dbReference type="eggNOG" id="KOG1910">
    <property type="taxonomic scope" value="Eukaryota"/>
</dbReference>
<evidence type="ECO:0000256" key="2">
    <source>
        <dbReference type="SAM" id="Phobius"/>
    </source>
</evidence>
<evidence type="ECO:0000313" key="7">
    <source>
        <dbReference type="Proteomes" id="UP000000267"/>
    </source>
</evidence>
<accession>A7TH97</accession>
<evidence type="ECO:0000256" key="1">
    <source>
        <dbReference type="SAM" id="MobiDB-lite"/>
    </source>
</evidence>
<dbReference type="GO" id="GO:0140268">
    <property type="term" value="C:endoplasmic reticulum-plasma membrane contact site"/>
    <property type="evidence" value="ECO:0007669"/>
    <property type="project" value="EnsemblFungi"/>
</dbReference>
<dbReference type="InterPro" id="IPR019441">
    <property type="entry name" value="FMP27/BLTP2/Hobbit_GFWDK_RBG"/>
</dbReference>
<dbReference type="InterPro" id="IPR019415">
    <property type="entry name" value="FMP27_SW_RBG"/>
</dbReference>
<dbReference type="SMART" id="SM01214">
    <property type="entry name" value="Fmp27_GFWDK"/>
    <property type="match status" value="1"/>
</dbReference>
<keyword evidence="2" id="KW-0472">Membrane</keyword>
<dbReference type="RefSeq" id="XP_001646236.1">
    <property type="nucleotide sequence ID" value="XM_001646186.1"/>
</dbReference>
<feature type="domain" description="FMP27/BLTP2/Hobbit GFWDK motif-containing RBG unit" evidence="3">
    <location>
        <begin position="1289"/>
        <end position="1446"/>
    </location>
</feature>
<dbReference type="FunCoup" id="A7TH97">
    <property type="interactions" value="499"/>
</dbReference>
<feature type="compositionally biased region" description="Low complexity" evidence="1">
    <location>
        <begin position="1087"/>
        <end position="1108"/>
    </location>
</feature>
<dbReference type="InterPro" id="IPR045167">
    <property type="entry name" value="Hobbit"/>
</dbReference>
<dbReference type="OMA" id="PNYFAKP"/>
<name>A7TH97_VANPO</name>
<dbReference type="PhylomeDB" id="A7TH97"/>
<dbReference type="InParanoid" id="A7TH97"/>
<dbReference type="GeneID" id="5546662"/>
<gene>
    <name evidence="6" type="ORF">Kpol_1013p50</name>
</gene>
<dbReference type="InterPro" id="IPR019449">
    <property type="entry name" value="FMP27_WPPW_RBG"/>
</dbReference>
<feature type="transmembrane region" description="Helical" evidence="2">
    <location>
        <begin position="12"/>
        <end position="35"/>
    </location>
</feature>
<dbReference type="GO" id="GO:0044233">
    <property type="term" value="C:mitochondria-associated endoplasmic reticulum membrane contact site"/>
    <property type="evidence" value="ECO:0007669"/>
    <property type="project" value="EnsemblFungi"/>
</dbReference>
<dbReference type="KEGG" id="vpo:Kpol_1013p50"/>
<evidence type="ECO:0000259" key="4">
    <source>
        <dbReference type="SMART" id="SM01215"/>
    </source>
</evidence>
<evidence type="ECO:0000313" key="6">
    <source>
        <dbReference type="EMBL" id="EDO18378.1"/>
    </source>
</evidence>
<reference evidence="6 7" key="1">
    <citation type="journal article" date="2007" name="Proc. Natl. Acad. Sci. U.S.A.">
        <title>Independent sorting-out of thousands of duplicated gene pairs in two yeast species descended from a whole-genome duplication.</title>
        <authorList>
            <person name="Scannell D.R."/>
            <person name="Frank A.C."/>
            <person name="Conant G.C."/>
            <person name="Byrne K.P."/>
            <person name="Woolfit M."/>
            <person name="Wolfe K.H."/>
        </authorList>
    </citation>
    <scope>NUCLEOTIDE SEQUENCE [LARGE SCALE GENOMIC DNA]</scope>
    <source>
        <strain evidence="7">ATCC 22028 / DSM 70294 / BCRC 21397 / CBS 2163 / NBRC 10782 / NRRL Y-8283 / UCD 57-17</strain>
    </source>
</reference>
<sequence length="2629" mass="300184">MLYKGLLILASSYLFCLFFLNFVLKLFTGLSIGFFNPFKFKLCNIRFKNKIKIELIEFSPFRKRVRIAGVTLSGIRNNDSKKSTKVSKKNVSPKKEKKPFKLPSIVKKYIPTVLRSIDNLHIIADRINFKDEGLKIETIGTILSYDTKTKFLSYEIFLRKAYTNETVILTDSTFSTKGNIIIDNVGNSVPVDQLSFDFKLGVLTLPMTYLKQLKNSKKGSQVVNETVMEQGGVEGKELVEEEIGEADIRAALLKIRSALDKVRTTISPVFEINFYMDKLLIMDLPMTKLPQLSTVSEKLTYHVCASNVTLNLIKFQKSYPGFKLSFNDDDTPIKINANFSRANAALSIRRDGSDTPQVCKFLEIPNMNVFGHSNILSQNFNYDSDNILENALSSLKFQISSILLDIDIETLSFAKSFKQNVKVFEGAFSDAVKLSKGGSEGPSKGKRILQSYFSSLFPVLNMKFSVEDTKVVISDGDDSVIYSLSVLSVDFKSVRTIKPDPENEKLSVIHYQTETCLELSNMNCIHVKCDGSGYKHTILHLDSAALKHVCAVTPEYQITLDGDIHHIDFDLSELQTMVALNRIQKRIDYQILNVEETYFKDLYEEFASTLTSTELQCSALGDKMDAKKESPEKYIFRELPSFFDYIKIDISDISVTLGARSVFMPPKNFSSMESQSPKDLVDGKIRKFSNRVDKLQIALFGNSTQWRSKIEGGKGEMVKSSDSSGYRNFEASDLDDISTTESTEVQHLWNFNILVNSFKSVVMYETCQMCNEFSPRTVSKLDVLSLKVFPDTDGFSSDSKNKLIIQMDGQKINSATSLMNVFMTISGIHTIKQIFGKDDYSYKEESSAKKFFVYLNKLKKKSFFQTVDWKLLKPLIVVNISFESIKQVVILPTEVKMRIECFNTFISVTELNQISFTGDHIRVCVESPTVESSWTRLILINKYAINANIAMIKDQVNKGFDSFDELESAVTLSNESWHFNIPDKFQMFKIFDSITTIVKAIKQMKYSLKTSDNTLVIFAKKVNPAKVPKVKVKSNRCVFTLEDDPLESELNMIFQIGLEEQRSRLAKLEEFERRVAPKVKPVKRKASSMSHHSNNNVPPSPDSNSSNHTDYSVTDMATKLLVFNAKLGCSLSKKIVKGISGVSPSSKVSGNELDMLIESEFIPEEQFKAFQRLQENISTSWIKRVQQYKKKEKEEFKNNFSYLWGNINYLNLPEDINQKVVDFIQSPSLSTMIFEGIDIDIFKPACGLDGIPSFINRIGNGVPMDTEYSIMFPMYVDAKFSEVRWHLRDYPLPFVFIPPTTANQKDPHSLRIYGNFLVTEDMMKSEREVRTIYVPLVPSVIMENMDTYYSLTVPRTVTSVKMYTDLQLDIKSNETTKVTWGASYSPAIQQTMQCLENFSKPPTDRSPKPGFWDKLSYIFHAKININWVNSGKFEISLLGAKNPYLIGGKYAGFVVGFKGDINLTCNEKNDPSKFLSCTADKVHFSIPNYFAKPLLVWSRPTSEAIFVPNQDNTNLQKLASYYYLINLDSTKSNSANVQEMYSSYIEKTGIKLSGGMTLCLGFVFERLADGLNRSLEFKPHWLTRTCNPIYVDDFATHDSYAGFRSNFIHMSLTLLSNSDTAYNALQLNPSALQTFFSWWRTFSGNLPVRRGKLYTAQNLSPKFGDCLRTISYRADVQPLYVTYMQRNINPTEVQKHSYYDNIEFAGIKAKVSHFIMDLHQRKEVIYEFKETLNIGKKVLRMKFLEADIHTDEIDIRTVHGEFKKAAFVEDMENAVYNIFDNDKSWIDLSDFKEAFSISCDAYVPTVDIQALLFSEQFVYKKRAKYGDKYQIDAKTSQPITPFQNCVSHNCSLGQRLKIPRTSINKRLHSLKTSENILKEKIDHSDNTKIIKHDTLLLKTTKNAVKKVEELVQDLDTLFYSQDDPTKGNYHFNIVDQTAAQHMQSFENQYWAVNMLLKWNESNRDTLLKFAMFMSINNHFSNLPLHKSLRVFDDIVRQKLSLEKTHSKGRTGNGINDNPQNINLNVTEDESLEDLFEKGLKELFVGIQYNVNEDHFVQFMSPQIQLMTEQDPDSCVIITAPSTRLRVLSFDGTESSNTINNDKFLKRFGIFVPDANLFVFHKDDYKDYFELFFDVNSYGQTKSGIWPPWLGLELCLDPTPLAAEALVKNLSTVFYYDNVYQFSSSYEAIKDDLQSRMMCYLPDIIVSSTSRNYLSLYKVATNLLMHIELSNVDLKNRAEKFAISYDFDDLTRLYQSAEKLSSQVRILNIVENELLFREKLLDDAGQVDLFNVHNEKINTLSKLYVLMSVLCSKRKEKEGASKMMVWNIKINKVILHMLNNDMSPFLDVISTDIKFKRIASTSGFNRNSVTIKSSEIIHLEKNAVYENLLSPYVSKKDLRNSRHDSDQPFLAIEWVMDKPVGGIKVLKDVETHVSGVQLSIEETTLMKLIHWLLPNEIASMLKSDDKGGENDSLLDMESLDSEIRVTGSEAELNEMLQRSTDFVIMENVTLNGFKLCISFKGKGAKRLINVSDFLFNFPTLRFDNQTMRVIDLLLVLKKILVKALLRQSGRFLVSKLKTRNPASDHRKTMMIEATSPAAKLEGEAAKRQVISAREELIQARFTEENLLPSH</sequence>
<proteinExistence type="predicted"/>
<evidence type="ECO:0000259" key="5">
    <source>
        <dbReference type="SMART" id="SM01216"/>
    </source>
</evidence>